<evidence type="ECO:0000259" key="13">
    <source>
        <dbReference type="PROSITE" id="PS50885"/>
    </source>
</evidence>
<keyword evidence="7 14" id="KW-0418">Kinase</keyword>
<dbReference type="CDD" id="cd00082">
    <property type="entry name" value="HisKA"/>
    <property type="match status" value="1"/>
</dbReference>
<dbReference type="PANTHER" id="PTHR45436">
    <property type="entry name" value="SENSOR HISTIDINE KINASE YKOH"/>
    <property type="match status" value="1"/>
</dbReference>
<dbReference type="InterPro" id="IPR003660">
    <property type="entry name" value="HAMP_dom"/>
</dbReference>
<dbReference type="InterPro" id="IPR003594">
    <property type="entry name" value="HATPase_dom"/>
</dbReference>
<evidence type="ECO:0000256" key="10">
    <source>
        <dbReference type="ARBA" id="ARBA00023136"/>
    </source>
</evidence>
<gene>
    <name evidence="14" type="ORF">HMPREF0063_12403</name>
</gene>
<dbReference type="InterPro" id="IPR004358">
    <property type="entry name" value="Sig_transdc_His_kin-like_C"/>
</dbReference>
<dbReference type="eggNOG" id="COG2205">
    <property type="taxonomic scope" value="Bacteria"/>
</dbReference>
<dbReference type="PANTHER" id="PTHR45436:SF5">
    <property type="entry name" value="SENSOR HISTIDINE KINASE TRCS"/>
    <property type="match status" value="1"/>
</dbReference>
<evidence type="ECO:0000256" key="6">
    <source>
        <dbReference type="ARBA" id="ARBA00022692"/>
    </source>
</evidence>
<dbReference type="InterPro" id="IPR003661">
    <property type="entry name" value="HisK_dim/P_dom"/>
</dbReference>
<evidence type="ECO:0000256" key="9">
    <source>
        <dbReference type="ARBA" id="ARBA00023012"/>
    </source>
</evidence>
<dbReference type="CDD" id="cd06225">
    <property type="entry name" value="HAMP"/>
    <property type="match status" value="1"/>
</dbReference>
<dbReference type="InterPro" id="IPR050428">
    <property type="entry name" value="TCS_sensor_his_kinase"/>
</dbReference>
<evidence type="ECO:0000256" key="3">
    <source>
        <dbReference type="ARBA" id="ARBA00012438"/>
    </source>
</evidence>
<organism evidence="14 15">
    <name type="scientific">Aeromicrobium marinum DSM 15272</name>
    <dbReference type="NCBI Taxonomy" id="585531"/>
    <lineage>
        <taxon>Bacteria</taxon>
        <taxon>Bacillati</taxon>
        <taxon>Actinomycetota</taxon>
        <taxon>Actinomycetes</taxon>
        <taxon>Propionibacteriales</taxon>
        <taxon>Nocardioidaceae</taxon>
        <taxon>Aeromicrobium</taxon>
    </lineage>
</organism>
<dbReference type="PROSITE" id="PS50109">
    <property type="entry name" value="HIS_KIN"/>
    <property type="match status" value="1"/>
</dbReference>
<comment type="catalytic activity">
    <reaction evidence="1">
        <text>ATP + protein L-histidine = ADP + protein N-phospho-L-histidine.</text>
        <dbReference type="EC" id="2.7.13.3"/>
    </reaction>
</comment>
<comment type="subcellular location">
    <subcellularLocation>
        <location evidence="2">Cell membrane</location>
    </subcellularLocation>
</comment>
<dbReference type="EC" id="2.7.13.3" evidence="3"/>
<dbReference type="AlphaFoldDB" id="E2SEE4"/>
<keyword evidence="6 11" id="KW-0812">Transmembrane</keyword>
<dbReference type="PRINTS" id="PR00344">
    <property type="entry name" value="BCTRLSENSOR"/>
</dbReference>
<dbReference type="InterPro" id="IPR036890">
    <property type="entry name" value="HATPase_C_sf"/>
</dbReference>
<reference evidence="14" key="1">
    <citation type="submission" date="2010-08" db="EMBL/GenBank/DDBJ databases">
        <authorList>
            <person name="Muzny D."/>
            <person name="Qin X."/>
            <person name="Buhay C."/>
            <person name="Dugan-Rocha S."/>
            <person name="Ding Y."/>
            <person name="Chen G."/>
            <person name="Hawes A."/>
            <person name="Holder M."/>
            <person name="Jhangiani S."/>
            <person name="Johnson A."/>
            <person name="Khan Z."/>
            <person name="Li Z."/>
            <person name="Liu W."/>
            <person name="Liu X."/>
            <person name="Perez L."/>
            <person name="Shen H."/>
            <person name="Wang Q."/>
            <person name="Watt J."/>
            <person name="Xi L."/>
            <person name="Xin Y."/>
            <person name="Zhou J."/>
            <person name="Deng J."/>
            <person name="Jiang H."/>
            <person name="Liu Y."/>
            <person name="Qu J."/>
            <person name="Song X.-Z."/>
            <person name="Zhang L."/>
            <person name="Villasana D."/>
            <person name="Johnson A."/>
            <person name="Liu J."/>
            <person name="Liyanage D."/>
            <person name="Lorensuhewa L."/>
            <person name="Robinson T."/>
            <person name="Song A."/>
            <person name="Song B.-B."/>
            <person name="Dinh H."/>
            <person name="Thornton R."/>
            <person name="Coyle M."/>
            <person name="Francisco L."/>
            <person name="Jackson L."/>
            <person name="Javaid M."/>
            <person name="Korchina V."/>
            <person name="Kovar C."/>
            <person name="Mata R."/>
            <person name="Mathew T."/>
            <person name="Ngo R."/>
            <person name="Nguyen L."/>
            <person name="Nguyen N."/>
            <person name="Okwuonu G."/>
            <person name="Ongeri F."/>
            <person name="Pham C."/>
            <person name="Simmons D."/>
            <person name="Wilczek-Boney K."/>
            <person name="Hale W."/>
            <person name="Jakkamsetti A."/>
            <person name="Pham P."/>
            <person name="Ruth R."/>
            <person name="San Lucas F."/>
            <person name="Warren J."/>
            <person name="Zhang J."/>
            <person name="Zhao Z."/>
            <person name="Zhou C."/>
            <person name="Zhu D."/>
            <person name="Lee S."/>
            <person name="Bess C."/>
            <person name="Blankenburg K."/>
            <person name="Forbes L."/>
            <person name="Fu Q."/>
            <person name="Gubbala S."/>
            <person name="Hirani K."/>
            <person name="Jayaseelan J.C."/>
            <person name="Lara F."/>
            <person name="Munidasa M."/>
            <person name="Palculict T."/>
            <person name="Patil S."/>
            <person name="Pu L.-L."/>
            <person name="Saada N."/>
            <person name="Tang L."/>
            <person name="Weissenberger G."/>
            <person name="Zhu Y."/>
            <person name="Hemphill L."/>
            <person name="Shang Y."/>
            <person name="Youmans B."/>
            <person name="Ayvaz T."/>
            <person name="Ross M."/>
            <person name="Santibanez J."/>
            <person name="Aqrawi P."/>
            <person name="Gross S."/>
            <person name="Joshi V."/>
            <person name="Fowler G."/>
            <person name="Nazareth L."/>
            <person name="Reid J."/>
            <person name="Worley K."/>
            <person name="Petrosino J."/>
            <person name="Highlander S."/>
            <person name="Gibbs R."/>
        </authorList>
    </citation>
    <scope>NUCLEOTIDE SEQUENCE [LARGE SCALE GENOMIC DNA]</scope>
    <source>
        <strain evidence="14">DSM 15272</strain>
    </source>
</reference>
<keyword evidence="4" id="KW-0597">Phosphoprotein</keyword>
<dbReference type="PROSITE" id="PS50885">
    <property type="entry name" value="HAMP"/>
    <property type="match status" value="1"/>
</dbReference>
<dbReference type="Pfam" id="PF00672">
    <property type="entry name" value="HAMP"/>
    <property type="match status" value="1"/>
</dbReference>
<dbReference type="InterPro" id="IPR036097">
    <property type="entry name" value="HisK_dim/P_sf"/>
</dbReference>
<dbReference type="STRING" id="585531.HMPREF0063_12403"/>
<evidence type="ECO:0000256" key="7">
    <source>
        <dbReference type="ARBA" id="ARBA00022777"/>
    </source>
</evidence>
<comment type="caution">
    <text evidence="14">The sequence shown here is derived from an EMBL/GenBank/DDBJ whole genome shotgun (WGS) entry which is preliminary data.</text>
</comment>
<evidence type="ECO:0000256" key="11">
    <source>
        <dbReference type="SAM" id="Phobius"/>
    </source>
</evidence>
<evidence type="ECO:0000256" key="5">
    <source>
        <dbReference type="ARBA" id="ARBA00022679"/>
    </source>
</evidence>
<protein>
    <recommendedName>
        <fullName evidence="3">histidine kinase</fullName>
        <ecNumber evidence="3">2.7.13.3</ecNumber>
    </recommendedName>
</protein>
<keyword evidence="9" id="KW-0902">Two-component regulatory system</keyword>
<evidence type="ECO:0000256" key="1">
    <source>
        <dbReference type="ARBA" id="ARBA00000085"/>
    </source>
</evidence>
<dbReference type="SUPFAM" id="SSF47384">
    <property type="entry name" value="Homodimeric domain of signal transducing histidine kinase"/>
    <property type="match status" value="1"/>
</dbReference>
<evidence type="ECO:0000313" key="15">
    <source>
        <dbReference type="Proteomes" id="UP000003111"/>
    </source>
</evidence>
<dbReference type="RefSeq" id="WP_007077495.1">
    <property type="nucleotide sequence ID" value="NZ_CM001024.1"/>
</dbReference>
<dbReference type="Gene3D" id="3.30.565.10">
    <property type="entry name" value="Histidine kinase-like ATPase, C-terminal domain"/>
    <property type="match status" value="1"/>
</dbReference>
<dbReference type="SMART" id="SM00388">
    <property type="entry name" value="HisKA"/>
    <property type="match status" value="1"/>
</dbReference>
<proteinExistence type="predicted"/>
<dbReference type="GO" id="GO:0005886">
    <property type="term" value="C:plasma membrane"/>
    <property type="evidence" value="ECO:0007669"/>
    <property type="project" value="UniProtKB-SubCell"/>
</dbReference>
<feature type="domain" description="Histidine kinase" evidence="12">
    <location>
        <begin position="254"/>
        <end position="461"/>
    </location>
</feature>
<dbReference type="InterPro" id="IPR005467">
    <property type="entry name" value="His_kinase_dom"/>
</dbReference>
<dbReference type="Gene3D" id="1.10.287.130">
    <property type="match status" value="1"/>
</dbReference>
<dbReference type="HOGENOM" id="CLU_000445_89_6_11"/>
<evidence type="ECO:0000256" key="8">
    <source>
        <dbReference type="ARBA" id="ARBA00022989"/>
    </source>
</evidence>
<dbReference type="OrthoDB" id="9786919at2"/>
<evidence type="ECO:0000259" key="12">
    <source>
        <dbReference type="PROSITE" id="PS50109"/>
    </source>
</evidence>
<feature type="transmembrane region" description="Helical" evidence="11">
    <location>
        <begin position="12"/>
        <end position="33"/>
    </location>
</feature>
<dbReference type="SMART" id="SM00304">
    <property type="entry name" value="HAMP"/>
    <property type="match status" value="1"/>
</dbReference>
<keyword evidence="10 11" id="KW-0472">Membrane</keyword>
<dbReference type="SUPFAM" id="SSF55874">
    <property type="entry name" value="ATPase domain of HSP90 chaperone/DNA topoisomerase II/histidine kinase"/>
    <property type="match status" value="1"/>
</dbReference>
<feature type="transmembrane region" description="Helical" evidence="11">
    <location>
        <begin position="171"/>
        <end position="194"/>
    </location>
</feature>
<dbReference type="SMART" id="SM00387">
    <property type="entry name" value="HATPase_c"/>
    <property type="match status" value="1"/>
</dbReference>
<dbReference type="GO" id="GO:0000155">
    <property type="term" value="F:phosphorelay sensor kinase activity"/>
    <property type="evidence" value="ECO:0007669"/>
    <property type="project" value="InterPro"/>
</dbReference>
<dbReference type="Gene3D" id="6.10.340.10">
    <property type="match status" value="1"/>
</dbReference>
<evidence type="ECO:0000256" key="2">
    <source>
        <dbReference type="ARBA" id="ARBA00004236"/>
    </source>
</evidence>
<feature type="domain" description="HAMP" evidence="13">
    <location>
        <begin position="194"/>
        <end position="246"/>
    </location>
</feature>
<dbReference type="Pfam" id="PF02518">
    <property type="entry name" value="HATPase_c"/>
    <property type="match status" value="1"/>
</dbReference>
<accession>E2SEE4</accession>
<dbReference type="Proteomes" id="UP000003111">
    <property type="component" value="Unassembled WGS sequence"/>
</dbReference>
<evidence type="ECO:0000256" key="4">
    <source>
        <dbReference type="ARBA" id="ARBA00022553"/>
    </source>
</evidence>
<dbReference type="CDD" id="cd00075">
    <property type="entry name" value="HATPase"/>
    <property type="match status" value="1"/>
</dbReference>
<sequence>MTRNLSVRSRITAAVAVLTGASLLVVGVTLWFVETERIERTSTQAVLQEVAEFRTFTGSTDATTRPAPTSADDAVRDFLARNSPDAREMLWIFPSTGTPQYAGEPDRRLQRSPQFVDLVGTLRSDGGLEVLRVDGNDYVVAVQPISDGATTAAFVVSHDLTAARADLRELLVTYGLLAALSLLAITAVASWSAGRLLSPLHRLRATAQGITGGDLQGRLVVTGQDDIAELQRTFNDMLDRVEAAFGAQRQLLDDAGHELRTPLTILRGHLEVLDAADPGDVDATRTLLLDEIDRMSRLVEDLMMLAKSRRPDFVSPRPTEVEPLTRGILDRATGLGDRDWVLDAAAPLTTELDGQRIVQAMVQLAGNAVRHTAPGEVVAVGSRVHQGRLELWVRDTGTGVDPAVRDHLFDRFVRGVDDDTGFGLGLSIVRAIAVAHGGDVVLDDEVPGGGATFRLRLPVVRVDPEPEDLS</sequence>
<keyword evidence="8 11" id="KW-1133">Transmembrane helix</keyword>
<dbReference type="SUPFAM" id="SSF158472">
    <property type="entry name" value="HAMP domain-like"/>
    <property type="match status" value="1"/>
</dbReference>
<keyword evidence="5" id="KW-0808">Transferase</keyword>
<evidence type="ECO:0000313" key="14">
    <source>
        <dbReference type="EMBL" id="EFQ82421.1"/>
    </source>
</evidence>
<name>E2SEE4_9ACTN</name>
<keyword evidence="15" id="KW-1185">Reference proteome</keyword>
<dbReference type="EMBL" id="ACLF03000007">
    <property type="protein sequence ID" value="EFQ82421.1"/>
    <property type="molecule type" value="Genomic_DNA"/>
</dbReference>
<dbReference type="Pfam" id="PF00512">
    <property type="entry name" value="HisKA"/>
    <property type="match status" value="1"/>
</dbReference>